<protein>
    <submittedName>
        <fullName evidence="8">Acyl-CoA dehydrogenase family protein</fullName>
    </submittedName>
</protein>
<evidence type="ECO:0000259" key="6">
    <source>
        <dbReference type="Pfam" id="PF02770"/>
    </source>
</evidence>
<evidence type="ECO:0000259" key="7">
    <source>
        <dbReference type="Pfam" id="PF02771"/>
    </source>
</evidence>
<dbReference type="InterPro" id="IPR009075">
    <property type="entry name" value="AcylCo_DH/oxidase_C"/>
</dbReference>
<evidence type="ECO:0000259" key="5">
    <source>
        <dbReference type="Pfam" id="PF00441"/>
    </source>
</evidence>
<feature type="domain" description="Acyl-CoA dehydrogenase/oxidase N-terminal" evidence="7">
    <location>
        <begin position="5"/>
        <end position="116"/>
    </location>
</feature>
<dbReference type="Proteomes" id="UP001365846">
    <property type="component" value="Unassembled WGS sequence"/>
</dbReference>
<keyword evidence="4" id="KW-0274">FAD</keyword>
<dbReference type="SUPFAM" id="SSF56645">
    <property type="entry name" value="Acyl-CoA dehydrogenase NM domain-like"/>
    <property type="match status" value="1"/>
</dbReference>
<evidence type="ECO:0000256" key="2">
    <source>
        <dbReference type="ARBA" id="ARBA00009347"/>
    </source>
</evidence>
<name>A0ABU8VIH9_9BURK</name>
<reference evidence="8 9" key="1">
    <citation type="submission" date="2024-03" db="EMBL/GenBank/DDBJ databases">
        <title>Novel species of the genus Variovorax.</title>
        <authorList>
            <person name="Liu Q."/>
            <person name="Xin Y.-H."/>
        </authorList>
    </citation>
    <scope>NUCLEOTIDE SEQUENCE [LARGE SCALE GENOMIC DNA]</scope>
    <source>
        <strain evidence="8 9">KACC 18899</strain>
    </source>
</reference>
<accession>A0ABU8VIH9</accession>
<dbReference type="EMBL" id="JBBKZU010000009">
    <property type="protein sequence ID" value="MEJ8813472.1"/>
    <property type="molecule type" value="Genomic_DNA"/>
</dbReference>
<keyword evidence="9" id="KW-1185">Reference proteome</keyword>
<dbReference type="PANTHER" id="PTHR43884:SF12">
    <property type="entry name" value="ISOVALERYL-COA DEHYDROGENASE, MITOCHONDRIAL-RELATED"/>
    <property type="match status" value="1"/>
</dbReference>
<dbReference type="PROSITE" id="PS00073">
    <property type="entry name" value="ACYL_COA_DH_2"/>
    <property type="match status" value="1"/>
</dbReference>
<organism evidence="8 9">
    <name type="scientific">Variovorax ureilyticus</name>
    <dbReference type="NCBI Taxonomy" id="1836198"/>
    <lineage>
        <taxon>Bacteria</taxon>
        <taxon>Pseudomonadati</taxon>
        <taxon>Pseudomonadota</taxon>
        <taxon>Betaproteobacteria</taxon>
        <taxon>Burkholderiales</taxon>
        <taxon>Comamonadaceae</taxon>
        <taxon>Variovorax</taxon>
    </lineage>
</organism>
<dbReference type="InterPro" id="IPR013786">
    <property type="entry name" value="AcylCoA_DH/ox_N"/>
</dbReference>
<proteinExistence type="inferred from homology"/>
<dbReference type="InterPro" id="IPR006089">
    <property type="entry name" value="Acyl-CoA_DH_CS"/>
</dbReference>
<comment type="caution">
    <text evidence="8">The sequence shown here is derived from an EMBL/GenBank/DDBJ whole genome shotgun (WGS) entry which is preliminary data.</text>
</comment>
<dbReference type="PIRSF" id="PIRSF016578">
    <property type="entry name" value="HsaA"/>
    <property type="match status" value="1"/>
</dbReference>
<dbReference type="Gene3D" id="1.20.140.10">
    <property type="entry name" value="Butyryl-CoA Dehydrogenase, subunit A, domain 3"/>
    <property type="match status" value="1"/>
</dbReference>
<dbReference type="PANTHER" id="PTHR43884">
    <property type="entry name" value="ACYL-COA DEHYDROGENASE"/>
    <property type="match status" value="1"/>
</dbReference>
<evidence type="ECO:0000256" key="4">
    <source>
        <dbReference type="ARBA" id="ARBA00022827"/>
    </source>
</evidence>
<dbReference type="InterPro" id="IPR037069">
    <property type="entry name" value="AcylCoA_DH/ox_N_sf"/>
</dbReference>
<evidence type="ECO:0000256" key="3">
    <source>
        <dbReference type="ARBA" id="ARBA00022630"/>
    </source>
</evidence>
<dbReference type="Pfam" id="PF02771">
    <property type="entry name" value="Acyl-CoA_dh_N"/>
    <property type="match status" value="1"/>
</dbReference>
<comment type="similarity">
    <text evidence="2">Belongs to the acyl-CoA dehydrogenase family.</text>
</comment>
<evidence type="ECO:0000313" key="9">
    <source>
        <dbReference type="Proteomes" id="UP001365846"/>
    </source>
</evidence>
<keyword evidence="3" id="KW-0285">Flavoprotein</keyword>
<dbReference type="InterPro" id="IPR009100">
    <property type="entry name" value="AcylCoA_DH/oxidase_NM_dom_sf"/>
</dbReference>
<dbReference type="RefSeq" id="WP_340358718.1">
    <property type="nucleotide sequence ID" value="NZ_JBBKZU010000009.1"/>
</dbReference>
<dbReference type="InterPro" id="IPR006091">
    <property type="entry name" value="Acyl-CoA_Oxase/DH_mid-dom"/>
</dbReference>
<dbReference type="Pfam" id="PF00441">
    <property type="entry name" value="Acyl-CoA_dh_1"/>
    <property type="match status" value="1"/>
</dbReference>
<dbReference type="Gene3D" id="2.40.110.10">
    <property type="entry name" value="Butyryl-CoA Dehydrogenase, subunit A, domain 2"/>
    <property type="match status" value="1"/>
</dbReference>
<comment type="cofactor">
    <cofactor evidence="1">
        <name>FAD</name>
        <dbReference type="ChEBI" id="CHEBI:57692"/>
    </cofactor>
</comment>
<gene>
    <name evidence="8" type="ORF">WKW77_20470</name>
</gene>
<evidence type="ECO:0000256" key="1">
    <source>
        <dbReference type="ARBA" id="ARBA00001974"/>
    </source>
</evidence>
<feature type="domain" description="Acyl-CoA oxidase/dehydrogenase middle" evidence="6">
    <location>
        <begin position="120"/>
        <end position="215"/>
    </location>
</feature>
<dbReference type="PROSITE" id="PS00072">
    <property type="entry name" value="ACYL_COA_DH_1"/>
    <property type="match status" value="1"/>
</dbReference>
<dbReference type="Gene3D" id="1.10.540.10">
    <property type="entry name" value="Acyl-CoA dehydrogenase/oxidase, N-terminal domain"/>
    <property type="match status" value="1"/>
</dbReference>
<evidence type="ECO:0000313" key="8">
    <source>
        <dbReference type="EMBL" id="MEJ8813472.1"/>
    </source>
</evidence>
<dbReference type="InterPro" id="IPR046373">
    <property type="entry name" value="Acyl-CoA_Oxase/DH_mid-dom_sf"/>
</dbReference>
<dbReference type="Pfam" id="PF02770">
    <property type="entry name" value="Acyl-CoA_dh_M"/>
    <property type="match status" value="1"/>
</dbReference>
<feature type="domain" description="Acyl-CoA dehydrogenase/oxidase C-terminal" evidence="5">
    <location>
        <begin position="227"/>
        <end position="375"/>
    </location>
</feature>
<sequence length="376" mass="40138">MLLNTDQEAIRDAVRAFAQAELWPHAPQWDRDHSFPKAAHEGLAALGAYGICVPEEDGGAGLDYLTLALVLEEIAAGDGGTSTSISVTNCPVNAILMRYGNAAQKRKWLQPLAQGKMLGAFCLTEPQAGSDASSLRTTARKDGDGYVIDGVKQFITSGKNGQVAIVIAVTDKGAGKRGMSAFIVPTDAPGYNVARLEDKLGQHSSDTAQINFDGCRIPAENLIGQEGEGYKIALGALEGGRIGIAAQSVGMARSAFEFAVNYAKERQAFGGSIFEQQAVGFRLAECATQIEAARQLIWHAASLRDAGLPCLKEAAMAKLFASEMAERVCSAAIQTLGGYGYVNDFPLERIYRDVRVCQIYEGTSDIQKLLIQRALA</sequence>
<dbReference type="SUPFAM" id="SSF47203">
    <property type="entry name" value="Acyl-CoA dehydrogenase C-terminal domain-like"/>
    <property type="match status" value="1"/>
</dbReference>
<dbReference type="InterPro" id="IPR036250">
    <property type="entry name" value="AcylCo_DH-like_C"/>
</dbReference>